<comment type="caution">
    <text evidence="3">The sequence shown here is derived from an EMBL/GenBank/DDBJ whole genome shotgun (WGS) entry which is preliminary data.</text>
</comment>
<sequence>MSTSLNITVLDQSPTWIYTPDREGLSSSSWESAWTGSADSSYDATHTQANIAQGVSVHTSSLPGASAQISFVGSAVTIYGQGSAGAYSTTLDGGKEIAGAPSGSVLASYGGLSDAAHSITLKVTKSQPLSLSYATFTIRTALQASSVQNSTVNAVLVGENNTYTTNSFFSTSGSGGFSNDHADQNVTRLDTNSAGATISFTCSNTSVLFIYGTTNWDHQTFSVSLDPPAGASQGARIFNGTSKWFVLNNLIFWEGGLDSTQSYTVKLQNLNGGSYTDIHSVVMMNLPASPRTSNIPSSSGSANASGSKSSGVGKTVAIAVGAVVAIAAVILLVFICFRRRAKKRREHSTLTLDAMVTTPFVDTDHSPLPSTSSTSEDPRLSHKQTPSSLSGSYPNSYSMSQYPSSSSSAGSSVQDPRDRAPGTRYSEVPTGDFNVPGTPYTALPSPLASSAALSPRGSSQLPYSTRPEKGRIPSDAPSSRPVRQEVDAGRAPAREEEVLPPNYDPTWAGPSLI</sequence>
<evidence type="ECO:0008006" key="5">
    <source>
        <dbReference type="Google" id="ProtNLM"/>
    </source>
</evidence>
<keyword evidence="2" id="KW-0472">Membrane</keyword>
<feature type="compositionally biased region" description="Basic and acidic residues" evidence="1">
    <location>
        <begin position="482"/>
        <end position="497"/>
    </location>
</feature>
<dbReference type="AlphaFoldDB" id="A0AAD6U8V0"/>
<reference evidence="3" key="1">
    <citation type="submission" date="2023-03" db="EMBL/GenBank/DDBJ databases">
        <title>Massive genome expansion in bonnet fungi (Mycena s.s.) driven by repeated elements and novel gene families across ecological guilds.</title>
        <authorList>
            <consortium name="Lawrence Berkeley National Laboratory"/>
            <person name="Harder C.B."/>
            <person name="Miyauchi S."/>
            <person name="Viragh M."/>
            <person name="Kuo A."/>
            <person name="Thoen E."/>
            <person name="Andreopoulos B."/>
            <person name="Lu D."/>
            <person name="Skrede I."/>
            <person name="Drula E."/>
            <person name="Henrissat B."/>
            <person name="Morin E."/>
            <person name="Kohler A."/>
            <person name="Barry K."/>
            <person name="LaButti K."/>
            <person name="Morin E."/>
            <person name="Salamov A."/>
            <person name="Lipzen A."/>
            <person name="Mereny Z."/>
            <person name="Hegedus B."/>
            <person name="Baldrian P."/>
            <person name="Stursova M."/>
            <person name="Weitz H."/>
            <person name="Taylor A."/>
            <person name="Grigoriev I.V."/>
            <person name="Nagy L.G."/>
            <person name="Martin F."/>
            <person name="Kauserud H."/>
        </authorList>
    </citation>
    <scope>NUCLEOTIDE SEQUENCE</scope>
    <source>
        <strain evidence="3">CBHHK173m</strain>
    </source>
</reference>
<keyword evidence="2" id="KW-1133">Transmembrane helix</keyword>
<proteinExistence type="predicted"/>
<dbReference type="Proteomes" id="UP001222325">
    <property type="component" value="Unassembled WGS sequence"/>
</dbReference>
<evidence type="ECO:0000313" key="3">
    <source>
        <dbReference type="EMBL" id="KAJ7094560.1"/>
    </source>
</evidence>
<gene>
    <name evidence="3" type="ORF">B0H15DRAFT_127697</name>
</gene>
<evidence type="ECO:0000256" key="1">
    <source>
        <dbReference type="SAM" id="MobiDB-lite"/>
    </source>
</evidence>
<keyword evidence="2" id="KW-0812">Transmembrane</keyword>
<dbReference type="EMBL" id="JARJCN010000014">
    <property type="protein sequence ID" value="KAJ7094560.1"/>
    <property type="molecule type" value="Genomic_DNA"/>
</dbReference>
<organism evidence="3 4">
    <name type="scientific">Mycena belliarum</name>
    <dbReference type="NCBI Taxonomy" id="1033014"/>
    <lineage>
        <taxon>Eukaryota</taxon>
        <taxon>Fungi</taxon>
        <taxon>Dikarya</taxon>
        <taxon>Basidiomycota</taxon>
        <taxon>Agaricomycotina</taxon>
        <taxon>Agaricomycetes</taxon>
        <taxon>Agaricomycetidae</taxon>
        <taxon>Agaricales</taxon>
        <taxon>Marasmiineae</taxon>
        <taxon>Mycenaceae</taxon>
        <taxon>Mycena</taxon>
    </lineage>
</organism>
<evidence type="ECO:0000313" key="4">
    <source>
        <dbReference type="Proteomes" id="UP001222325"/>
    </source>
</evidence>
<protein>
    <recommendedName>
        <fullName evidence="5">Transmembrane protein</fullName>
    </recommendedName>
</protein>
<feature type="compositionally biased region" description="Low complexity" evidence="1">
    <location>
        <begin position="442"/>
        <end position="455"/>
    </location>
</feature>
<feature type="region of interest" description="Disordered" evidence="1">
    <location>
        <begin position="360"/>
        <end position="513"/>
    </location>
</feature>
<name>A0AAD6U8V0_9AGAR</name>
<keyword evidence="4" id="KW-1185">Reference proteome</keyword>
<feature type="transmembrane region" description="Helical" evidence="2">
    <location>
        <begin position="316"/>
        <end position="337"/>
    </location>
</feature>
<feature type="compositionally biased region" description="Low complexity" evidence="1">
    <location>
        <begin position="292"/>
        <end position="309"/>
    </location>
</feature>
<feature type="region of interest" description="Disordered" evidence="1">
    <location>
        <begin position="289"/>
        <end position="309"/>
    </location>
</feature>
<dbReference type="Gene3D" id="2.60.120.260">
    <property type="entry name" value="Galactose-binding domain-like"/>
    <property type="match status" value="2"/>
</dbReference>
<feature type="compositionally biased region" description="Low complexity" evidence="1">
    <location>
        <begin position="386"/>
        <end position="412"/>
    </location>
</feature>
<evidence type="ECO:0000256" key="2">
    <source>
        <dbReference type="SAM" id="Phobius"/>
    </source>
</evidence>
<accession>A0AAD6U8V0</accession>